<reference evidence="8" key="1">
    <citation type="journal article" date="2021" name="PeerJ">
        <title>Extensive microbial diversity within the chicken gut microbiome revealed by metagenomics and culture.</title>
        <authorList>
            <person name="Gilroy R."/>
            <person name="Ravi A."/>
            <person name="Getino M."/>
            <person name="Pursley I."/>
            <person name="Horton D.L."/>
            <person name="Alikhan N.F."/>
            <person name="Baker D."/>
            <person name="Gharbi K."/>
            <person name="Hall N."/>
            <person name="Watson M."/>
            <person name="Adriaenssens E.M."/>
            <person name="Foster-Nyarko E."/>
            <person name="Jarju S."/>
            <person name="Secka A."/>
            <person name="Antonio M."/>
            <person name="Oren A."/>
            <person name="Chaudhuri R.R."/>
            <person name="La Ragione R."/>
            <person name="Hildebrand F."/>
            <person name="Pallen M.J."/>
        </authorList>
    </citation>
    <scope>NUCLEOTIDE SEQUENCE</scope>
    <source>
        <strain evidence="8">CHK130-7132</strain>
    </source>
</reference>
<evidence type="ECO:0000256" key="5">
    <source>
        <dbReference type="SAM" id="MobiDB-lite"/>
    </source>
</evidence>
<sequence length="471" mass="48774">METSTTDRIPGTVWFRTTAAGMASYLDAAAIISTGTALALYVGPLGISDAQFGQYSAILTFMIAVGALIGGRLGDLYGRRRVFLATMALYTVGAIVMAAATGPLALYVGVILLGFAVGADLPVSLSMIAEEAPPGKRGKLVSFSHILWLLGIIVSQALGVLVGEWGQTGGRIMFLHLVILAVLTMIVRAGMPESHRWTALHTAAPGSARTAGADGAAGAAGADGGADEATDSVDLGTLKKLLTGPFLAPTLAVALFYALVNVGANTGGQFSAFMYTEIAGSTVRVSSAVSLITFGISFGATFLLMKIVDGPHRMRWFAAMAVIHVAAYVMPALLGVEVWTLVAMGVLGSIGGAVAGEPMFKIWAQELIPTLYRSTAQGAMIAATRVVAAVVALWTPMLLRASPNLLFWFVAACIAGAALVGLLWIRRFPRVADEEDEARDAADLAAAQSTAPLSTETPSAETPSAETSPTP</sequence>
<dbReference type="AlphaFoldDB" id="A0A9D2PW77"/>
<feature type="transmembrane region" description="Helical" evidence="6">
    <location>
        <begin position="106"/>
        <end position="128"/>
    </location>
</feature>
<evidence type="ECO:0000256" key="2">
    <source>
        <dbReference type="ARBA" id="ARBA00022692"/>
    </source>
</evidence>
<dbReference type="Gene3D" id="1.20.1250.20">
    <property type="entry name" value="MFS general substrate transporter like domains"/>
    <property type="match status" value="1"/>
</dbReference>
<dbReference type="Pfam" id="PF00083">
    <property type="entry name" value="Sugar_tr"/>
    <property type="match status" value="1"/>
</dbReference>
<accession>A0A9D2PW77</accession>
<dbReference type="EMBL" id="DWWC01000024">
    <property type="protein sequence ID" value="HJC68294.1"/>
    <property type="molecule type" value="Genomic_DNA"/>
</dbReference>
<dbReference type="GO" id="GO:0046943">
    <property type="term" value="F:carboxylic acid transmembrane transporter activity"/>
    <property type="evidence" value="ECO:0007669"/>
    <property type="project" value="TreeGrafter"/>
</dbReference>
<evidence type="ECO:0000256" key="4">
    <source>
        <dbReference type="ARBA" id="ARBA00023136"/>
    </source>
</evidence>
<feature type="region of interest" description="Disordered" evidence="5">
    <location>
        <begin position="439"/>
        <end position="471"/>
    </location>
</feature>
<feature type="compositionally biased region" description="Polar residues" evidence="5">
    <location>
        <begin position="448"/>
        <end position="471"/>
    </location>
</feature>
<feature type="transmembrane region" description="Helical" evidence="6">
    <location>
        <begin position="316"/>
        <end position="334"/>
    </location>
</feature>
<dbReference type="InterPro" id="IPR036259">
    <property type="entry name" value="MFS_trans_sf"/>
</dbReference>
<evidence type="ECO:0000256" key="1">
    <source>
        <dbReference type="ARBA" id="ARBA00004651"/>
    </source>
</evidence>
<comment type="subcellular location">
    <subcellularLocation>
        <location evidence="1">Cell membrane</location>
        <topology evidence="1">Multi-pass membrane protein</topology>
    </subcellularLocation>
</comment>
<comment type="caution">
    <text evidence="8">The sequence shown here is derived from an EMBL/GenBank/DDBJ whole genome shotgun (WGS) entry which is preliminary data.</text>
</comment>
<dbReference type="Proteomes" id="UP000823854">
    <property type="component" value="Unassembled WGS sequence"/>
</dbReference>
<protein>
    <submittedName>
        <fullName evidence="8">MFS transporter</fullName>
    </submittedName>
</protein>
<dbReference type="InterPro" id="IPR005828">
    <property type="entry name" value="MFS_sugar_transport-like"/>
</dbReference>
<dbReference type="SUPFAM" id="SSF103473">
    <property type="entry name" value="MFS general substrate transporter"/>
    <property type="match status" value="1"/>
</dbReference>
<feature type="transmembrane region" description="Helical" evidence="6">
    <location>
        <begin position="52"/>
        <end position="70"/>
    </location>
</feature>
<feature type="transmembrane region" description="Helical" evidence="6">
    <location>
        <begin position="25"/>
        <end position="46"/>
    </location>
</feature>
<feature type="transmembrane region" description="Helical" evidence="6">
    <location>
        <begin position="140"/>
        <end position="162"/>
    </location>
</feature>
<feature type="transmembrane region" description="Helical" evidence="6">
    <location>
        <begin position="168"/>
        <end position="187"/>
    </location>
</feature>
<gene>
    <name evidence="8" type="ORF">H9932_01270</name>
</gene>
<dbReference type="PANTHER" id="PTHR23508">
    <property type="entry name" value="CARBOXYLIC ACID TRANSPORTER PROTEIN HOMOLOG"/>
    <property type="match status" value="1"/>
</dbReference>
<dbReference type="PROSITE" id="PS50850">
    <property type="entry name" value="MFS"/>
    <property type="match status" value="1"/>
</dbReference>
<dbReference type="PANTHER" id="PTHR23508:SF10">
    <property type="entry name" value="CARBOXYLIC ACID TRANSPORTER PROTEIN HOMOLOG"/>
    <property type="match status" value="1"/>
</dbReference>
<feature type="domain" description="Major facilitator superfamily (MFS) profile" evidence="7">
    <location>
        <begin position="13"/>
        <end position="429"/>
    </location>
</feature>
<evidence type="ECO:0000256" key="6">
    <source>
        <dbReference type="SAM" id="Phobius"/>
    </source>
</evidence>
<name>A0A9D2PW77_9MICO</name>
<evidence type="ECO:0000259" key="7">
    <source>
        <dbReference type="PROSITE" id="PS50850"/>
    </source>
</evidence>
<feature type="transmembrane region" description="Helical" evidence="6">
    <location>
        <begin position="284"/>
        <end position="304"/>
    </location>
</feature>
<dbReference type="GO" id="GO:0005886">
    <property type="term" value="C:plasma membrane"/>
    <property type="evidence" value="ECO:0007669"/>
    <property type="project" value="UniProtKB-SubCell"/>
</dbReference>
<keyword evidence="4 6" id="KW-0472">Membrane</keyword>
<feature type="transmembrane region" description="Helical" evidence="6">
    <location>
        <begin position="246"/>
        <end position="264"/>
    </location>
</feature>
<reference evidence="8" key="2">
    <citation type="submission" date="2021-04" db="EMBL/GenBank/DDBJ databases">
        <authorList>
            <person name="Gilroy R."/>
        </authorList>
    </citation>
    <scope>NUCLEOTIDE SEQUENCE</scope>
    <source>
        <strain evidence="8">CHK130-7132</strain>
    </source>
</reference>
<organism evidence="8 9">
    <name type="scientific">Candidatus Brachybacterium intestinipullorum</name>
    <dbReference type="NCBI Taxonomy" id="2838512"/>
    <lineage>
        <taxon>Bacteria</taxon>
        <taxon>Bacillati</taxon>
        <taxon>Actinomycetota</taxon>
        <taxon>Actinomycetes</taxon>
        <taxon>Micrococcales</taxon>
        <taxon>Dermabacteraceae</taxon>
        <taxon>Brachybacterium</taxon>
    </lineage>
</organism>
<feature type="transmembrane region" description="Helical" evidence="6">
    <location>
        <begin position="380"/>
        <end position="399"/>
    </location>
</feature>
<evidence type="ECO:0000313" key="8">
    <source>
        <dbReference type="EMBL" id="HJC68294.1"/>
    </source>
</evidence>
<dbReference type="InterPro" id="IPR020846">
    <property type="entry name" value="MFS_dom"/>
</dbReference>
<feature type="transmembrane region" description="Helical" evidence="6">
    <location>
        <begin position="340"/>
        <end position="360"/>
    </location>
</feature>
<feature type="transmembrane region" description="Helical" evidence="6">
    <location>
        <begin position="405"/>
        <end position="425"/>
    </location>
</feature>
<keyword evidence="3 6" id="KW-1133">Transmembrane helix</keyword>
<evidence type="ECO:0000256" key="3">
    <source>
        <dbReference type="ARBA" id="ARBA00022989"/>
    </source>
</evidence>
<keyword evidence="2 6" id="KW-0812">Transmembrane</keyword>
<evidence type="ECO:0000313" key="9">
    <source>
        <dbReference type="Proteomes" id="UP000823854"/>
    </source>
</evidence>
<proteinExistence type="predicted"/>